<feature type="chain" id="PRO_5017854318" description="Carboxypeptidase" evidence="8">
    <location>
        <begin position="27"/>
        <end position="510"/>
    </location>
</feature>
<dbReference type="AlphaFoldDB" id="A0A3L6E203"/>
<evidence type="ECO:0000256" key="2">
    <source>
        <dbReference type="ARBA" id="ARBA00022645"/>
    </source>
</evidence>
<organism evidence="10 11">
    <name type="scientific">Zea mays</name>
    <name type="common">Maize</name>
    <dbReference type="NCBI Taxonomy" id="4577"/>
    <lineage>
        <taxon>Eukaryota</taxon>
        <taxon>Viridiplantae</taxon>
        <taxon>Streptophyta</taxon>
        <taxon>Embryophyta</taxon>
        <taxon>Tracheophyta</taxon>
        <taxon>Spermatophyta</taxon>
        <taxon>Magnoliopsida</taxon>
        <taxon>Liliopsida</taxon>
        <taxon>Poales</taxon>
        <taxon>Poaceae</taxon>
        <taxon>PACMAD clade</taxon>
        <taxon>Panicoideae</taxon>
        <taxon>Andropogonodae</taxon>
        <taxon>Andropogoneae</taxon>
        <taxon>Tripsacinae</taxon>
        <taxon>Zea</taxon>
    </lineage>
</organism>
<evidence type="ECO:0000313" key="10">
    <source>
        <dbReference type="EMBL" id="PWZ14954.1"/>
    </source>
</evidence>
<feature type="region of interest" description="Disordered" evidence="9">
    <location>
        <begin position="44"/>
        <end position="63"/>
    </location>
</feature>
<evidence type="ECO:0000256" key="7">
    <source>
        <dbReference type="ARBA" id="ARBA00023180"/>
    </source>
</evidence>
<evidence type="ECO:0000256" key="9">
    <source>
        <dbReference type="SAM" id="MobiDB-lite"/>
    </source>
</evidence>
<dbReference type="PRINTS" id="PR00724">
    <property type="entry name" value="CRBOXYPTASEC"/>
</dbReference>
<gene>
    <name evidence="10" type="primary">SCPL40_1</name>
    <name evidence="10" type="ORF">Zm00014a_034506</name>
</gene>
<evidence type="ECO:0000256" key="4">
    <source>
        <dbReference type="ARBA" id="ARBA00022729"/>
    </source>
</evidence>
<evidence type="ECO:0000256" key="3">
    <source>
        <dbReference type="ARBA" id="ARBA00022670"/>
    </source>
</evidence>
<accession>A0A3L6E203</accession>
<dbReference type="Gene3D" id="3.40.50.1820">
    <property type="entry name" value="alpha/beta hydrolase"/>
    <property type="match status" value="1"/>
</dbReference>
<evidence type="ECO:0000256" key="1">
    <source>
        <dbReference type="ARBA" id="ARBA00009431"/>
    </source>
</evidence>
<keyword evidence="2 8" id="KW-0121">Carboxypeptidase</keyword>
<dbReference type="InterPro" id="IPR001563">
    <property type="entry name" value="Peptidase_S10"/>
</dbReference>
<reference evidence="10 11" key="1">
    <citation type="journal article" date="2018" name="Nat. Genet.">
        <title>Extensive intraspecific gene order and gene structural variations between Mo17 and other maize genomes.</title>
        <authorList>
            <person name="Sun S."/>
            <person name="Zhou Y."/>
            <person name="Chen J."/>
            <person name="Shi J."/>
            <person name="Zhao H."/>
            <person name="Zhao H."/>
            <person name="Song W."/>
            <person name="Zhang M."/>
            <person name="Cui Y."/>
            <person name="Dong X."/>
            <person name="Liu H."/>
            <person name="Ma X."/>
            <person name="Jiao Y."/>
            <person name="Wang B."/>
            <person name="Wei X."/>
            <person name="Stein J.C."/>
            <person name="Glaubitz J.C."/>
            <person name="Lu F."/>
            <person name="Yu G."/>
            <person name="Liang C."/>
            <person name="Fengler K."/>
            <person name="Li B."/>
            <person name="Rafalski A."/>
            <person name="Schnable P.S."/>
            <person name="Ware D.H."/>
            <person name="Buckler E.S."/>
            <person name="Lai J."/>
        </authorList>
    </citation>
    <scope>NUCLEOTIDE SEQUENCE [LARGE SCALE GENOMIC DNA]</scope>
    <source>
        <strain evidence="11">cv. Missouri 17</strain>
        <tissue evidence="10">Seedling</tissue>
    </source>
</reference>
<dbReference type="InterPro" id="IPR018202">
    <property type="entry name" value="Ser_caboxypep_ser_AS"/>
</dbReference>
<keyword evidence="5 8" id="KW-0378">Hydrolase</keyword>
<dbReference type="PANTHER" id="PTHR11802:SF328">
    <property type="entry name" value="CARBOXYPEPTIDASE"/>
    <property type="match status" value="1"/>
</dbReference>
<name>A0A3L6E203_MAIZE</name>
<comment type="caution">
    <text evidence="10">The sequence shown here is derived from an EMBL/GenBank/DDBJ whole genome shotgun (WGS) entry which is preliminary data.</text>
</comment>
<dbReference type="Proteomes" id="UP000251960">
    <property type="component" value="Chromosome 7"/>
</dbReference>
<dbReference type="ExpressionAtlas" id="A0A3L6E203">
    <property type="expression patterns" value="baseline and differential"/>
</dbReference>
<dbReference type="Gene3D" id="6.10.250.940">
    <property type="match status" value="1"/>
</dbReference>
<dbReference type="InterPro" id="IPR029058">
    <property type="entry name" value="AB_hydrolase_fold"/>
</dbReference>
<evidence type="ECO:0000256" key="5">
    <source>
        <dbReference type="ARBA" id="ARBA00022801"/>
    </source>
</evidence>
<sequence length="510" mass="56172">MARNQISHCIPLLAILLALLPLTTNAALDQPALLRQLMESRRSARRSVGVSDETDGGTWTDPVSSFGKLPTYCESPEQGSKEADRIAALPGQPRRVNFEQYAGYVTVDEEHGRALFYYFVESPYDAAAKPLVLWLNGGPGCSSLGAGAMQELGPFRVNPDGKTLSRNRHSWNNVANVIFLESPAGVGFSYSNTSSDYDESGDTRTAVDSYTFLLHWLERFPEYKGRDLYITGESYAGHYVPELAAVIVAVRELTGQNPTNLKGIFVGNPALDDYKNDKGSLEFLWNHGVMSDEIWANITAHCSFGPSDGVSCEEAKSAFDFRPNFVKNAGNINKYNIYAPVCIEAPNGTAYPSGYLPGYDPCIGNYVEVYLNNPKVQKALHARVNTDWSGCAGLPWNDSPSSMVPTLSWLIDTGLRVWLYSGDMDDVCPITATRYSVKDLNLTVTEPWRPWYTPANEVGGYIQQYSGGFTFASVRGAGHLVPSFQPKRSLLLFYSFLKGVLPPAVSLWQP</sequence>
<dbReference type="GO" id="GO:0004185">
    <property type="term" value="F:serine-type carboxypeptidase activity"/>
    <property type="evidence" value="ECO:0007669"/>
    <property type="project" value="UniProtKB-UniRule"/>
</dbReference>
<comment type="similarity">
    <text evidence="1 8">Belongs to the peptidase S10 family.</text>
</comment>
<dbReference type="PROSITE" id="PS00131">
    <property type="entry name" value="CARBOXYPEPT_SER_SER"/>
    <property type="match status" value="1"/>
</dbReference>
<feature type="signal peptide" evidence="8">
    <location>
        <begin position="1"/>
        <end position="26"/>
    </location>
</feature>
<keyword evidence="6" id="KW-1015">Disulfide bond</keyword>
<dbReference type="FunFam" id="3.40.50.11320:FF:000001">
    <property type="entry name" value="Carboxypeptidase"/>
    <property type="match status" value="1"/>
</dbReference>
<proteinExistence type="inferred from homology"/>
<keyword evidence="7" id="KW-0325">Glycoprotein</keyword>
<dbReference type="Gene3D" id="3.40.50.11320">
    <property type="match status" value="1"/>
</dbReference>
<keyword evidence="3 8" id="KW-0645">Protease</keyword>
<dbReference type="Pfam" id="PF00450">
    <property type="entry name" value="Peptidase_S10"/>
    <property type="match status" value="1"/>
</dbReference>
<evidence type="ECO:0000256" key="6">
    <source>
        <dbReference type="ARBA" id="ARBA00023157"/>
    </source>
</evidence>
<dbReference type="GO" id="GO:0006508">
    <property type="term" value="P:proteolysis"/>
    <property type="evidence" value="ECO:0007669"/>
    <property type="project" value="UniProtKB-KW"/>
</dbReference>
<dbReference type="EC" id="3.4.16.-" evidence="8"/>
<evidence type="ECO:0000256" key="8">
    <source>
        <dbReference type="RuleBase" id="RU361156"/>
    </source>
</evidence>
<dbReference type="FunFam" id="3.40.50.1820:FF:000573">
    <property type="entry name" value="Carboxypeptidase"/>
    <property type="match status" value="1"/>
</dbReference>
<dbReference type="SUPFAM" id="SSF53474">
    <property type="entry name" value="alpha/beta-Hydrolases"/>
    <property type="match status" value="1"/>
</dbReference>
<dbReference type="EMBL" id="NCVQ01000008">
    <property type="protein sequence ID" value="PWZ14954.1"/>
    <property type="molecule type" value="Genomic_DNA"/>
</dbReference>
<dbReference type="PANTHER" id="PTHR11802">
    <property type="entry name" value="SERINE PROTEASE FAMILY S10 SERINE CARBOXYPEPTIDASE"/>
    <property type="match status" value="1"/>
</dbReference>
<keyword evidence="4 8" id="KW-0732">Signal</keyword>
<protein>
    <recommendedName>
        <fullName evidence="8">Carboxypeptidase</fullName>
        <ecNumber evidence="8">3.4.16.-</ecNumber>
    </recommendedName>
</protein>
<dbReference type="InterPro" id="IPR033124">
    <property type="entry name" value="Ser_caboxypep_his_AS"/>
</dbReference>
<evidence type="ECO:0000313" key="11">
    <source>
        <dbReference type="Proteomes" id="UP000251960"/>
    </source>
</evidence>
<dbReference type="PROSITE" id="PS00560">
    <property type="entry name" value="CARBOXYPEPT_SER_HIS"/>
    <property type="match status" value="1"/>
</dbReference>